<dbReference type="Pfam" id="PF00069">
    <property type="entry name" value="Pkinase"/>
    <property type="match status" value="1"/>
</dbReference>
<proteinExistence type="predicted"/>
<feature type="domain" description="Protein kinase" evidence="2">
    <location>
        <begin position="12"/>
        <end position="267"/>
    </location>
</feature>
<feature type="region of interest" description="Disordered" evidence="1">
    <location>
        <begin position="152"/>
        <end position="172"/>
    </location>
</feature>
<dbReference type="EMBL" id="ML977020">
    <property type="protein sequence ID" value="KAF1951039.1"/>
    <property type="molecule type" value="Genomic_DNA"/>
</dbReference>
<name>A0A6A5TH01_9PLEO</name>
<dbReference type="Proteomes" id="UP000800035">
    <property type="component" value="Unassembled WGS sequence"/>
</dbReference>
<dbReference type="PROSITE" id="PS50011">
    <property type="entry name" value="PROTEIN_KINASE_DOM"/>
    <property type="match status" value="1"/>
</dbReference>
<feature type="compositionally biased region" description="Polar residues" evidence="1">
    <location>
        <begin position="152"/>
        <end position="166"/>
    </location>
</feature>
<keyword evidence="3" id="KW-0808">Transferase</keyword>
<sequence length="267" mass="30147">MEQAYPPIPDDLWSLEPIAHGVSGIVFEISDSAIAKVALGKRNQPAVDTEHAIYRRLGYHPFIIKFLYEQNGRLVLERLQYPLRKRLLDLSDARRVPPLKDVLRWALQLTEALSYVHSQGVLQVDIGAHNALLDWDENVKLSDFAGSSIDGSTPTVLPSRKSQNPNLPEDEPSVQSEVFALGSMLYEVETTRQPYHDKSESELEKLFSSGVFPDTRALVLGEIIAGCWKLKYENVREVKNDIERVQGKHLDFFPTQSLGVTPSAWRI</sequence>
<dbReference type="InterPro" id="IPR000719">
    <property type="entry name" value="Prot_kinase_dom"/>
</dbReference>
<accession>A0A6A5TH01</accession>
<dbReference type="SUPFAM" id="SSF56112">
    <property type="entry name" value="Protein kinase-like (PK-like)"/>
    <property type="match status" value="1"/>
</dbReference>
<dbReference type="OrthoDB" id="1668230at2759"/>
<protein>
    <submittedName>
        <fullName evidence="3">Kinase-like protein</fullName>
    </submittedName>
</protein>
<dbReference type="GO" id="GO:0005524">
    <property type="term" value="F:ATP binding"/>
    <property type="evidence" value="ECO:0007669"/>
    <property type="project" value="InterPro"/>
</dbReference>
<dbReference type="PANTHER" id="PTHR44329">
    <property type="entry name" value="SERINE/THREONINE-PROTEIN KINASE TNNI3K-RELATED"/>
    <property type="match status" value="1"/>
</dbReference>
<organism evidence="3 4">
    <name type="scientific">Byssothecium circinans</name>
    <dbReference type="NCBI Taxonomy" id="147558"/>
    <lineage>
        <taxon>Eukaryota</taxon>
        <taxon>Fungi</taxon>
        <taxon>Dikarya</taxon>
        <taxon>Ascomycota</taxon>
        <taxon>Pezizomycotina</taxon>
        <taxon>Dothideomycetes</taxon>
        <taxon>Pleosporomycetidae</taxon>
        <taxon>Pleosporales</taxon>
        <taxon>Massarineae</taxon>
        <taxon>Massarinaceae</taxon>
        <taxon>Byssothecium</taxon>
    </lineage>
</organism>
<keyword evidence="3" id="KW-0418">Kinase</keyword>
<dbReference type="AlphaFoldDB" id="A0A6A5TH01"/>
<evidence type="ECO:0000259" key="2">
    <source>
        <dbReference type="PROSITE" id="PS50011"/>
    </source>
</evidence>
<dbReference type="Gene3D" id="1.10.510.10">
    <property type="entry name" value="Transferase(Phosphotransferase) domain 1"/>
    <property type="match status" value="1"/>
</dbReference>
<dbReference type="InterPro" id="IPR011009">
    <property type="entry name" value="Kinase-like_dom_sf"/>
</dbReference>
<evidence type="ECO:0000256" key="1">
    <source>
        <dbReference type="SAM" id="MobiDB-lite"/>
    </source>
</evidence>
<keyword evidence="4" id="KW-1185">Reference proteome</keyword>
<dbReference type="InterPro" id="IPR051681">
    <property type="entry name" value="Ser/Thr_Kinases-Pseudokinases"/>
</dbReference>
<evidence type="ECO:0000313" key="3">
    <source>
        <dbReference type="EMBL" id="KAF1951039.1"/>
    </source>
</evidence>
<dbReference type="GO" id="GO:0004674">
    <property type="term" value="F:protein serine/threonine kinase activity"/>
    <property type="evidence" value="ECO:0007669"/>
    <property type="project" value="TreeGrafter"/>
</dbReference>
<reference evidence="3" key="1">
    <citation type="journal article" date="2020" name="Stud. Mycol.">
        <title>101 Dothideomycetes genomes: a test case for predicting lifestyles and emergence of pathogens.</title>
        <authorList>
            <person name="Haridas S."/>
            <person name="Albert R."/>
            <person name="Binder M."/>
            <person name="Bloem J."/>
            <person name="Labutti K."/>
            <person name="Salamov A."/>
            <person name="Andreopoulos B."/>
            <person name="Baker S."/>
            <person name="Barry K."/>
            <person name="Bills G."/>
            <person name="Bluhm B."/>
            <person name="Cannon C."/>
            <person name="Castanera R."/>
            <person name="Culley D."/>
            <person name="Daum C."/>
            <person name="Ezra D."/>
            <person name="Gonzalez J."/>
            <person name="Henrissat B."/>
            <person name="Kuo A."/>
            <person name="Liang C."/>
            <person name="Lipzen A."/>
            <person name="Lutzoni F."/>
            <person name="Magnuson J."/>
            <person name="Mondo S."/>
            <person name="Nolan M."/>
            <person name="Ohm R."/>
            <person name="Pangilinan J."/>
            <person name="Park H.-J."/>
            <person name="Ramirez L."/>
            <person name="Alfaro M."/>
            <person name="Sun H."/>
            <person name="Tritt A."/>
            <person name="Yoshinaga Y."/>
            <person name="Zwiers L.-H."/>
            <person name="Turgeon B."/>
            <person name="Goodwin S."/>
            <person name="Spatafora J."/>
            <person name="Crous P."/>
            <person name="Grigoriev I."/>
        </authorList>
    </citation>
    <scope>NUCLEOTIDE SEQUENCE</scope>
    <source>
        <strain evidence="3">CBS 675.92</strain>
    </source>
</reference>
<gene>
    <name evidence="3" type="ORF">CC80DRAFT_425485</name>
</gene>
<evidence type="ECO:0000313" key="4">
    <source>
        <dbReference type="Proteomes" id="UP000800035"/>
    </source>
</evidence>